<dbReference type="EMBL" id="JAKUVW010000001">
    <property type="protein sequence ID" value="MCY7059285.1"/>
    <property type="molecule type" value="Genomic_DNA"/>
</dbReference>
<gene>
    <name evidence="4" type="ORF">MK395_00420</name>
</gene>
<name>A0AAW5W9E9_STROR</name>
<feature type="domain" description="Plasmid replication protein origin binding" evidence="2">
    <location>
        <begin position="3"/>
        <end position="123"/>
    </location>
</feature>
<dbReference type="AlphaFoldDB" id="A0AAW5W9E9"/>
<dbReference type="GO" id="GO:0006260">
    <property type="term" value="P:DNA replication"/>
    <property type="evidence" value="ECO:0007669"/>
    <property type="project" value="InterPro"/>
</dbReference>
<feature type="domain" description="Replication protein RepB C-terminal" evidence="3">
    <location>
        <begin position="130"/>
        <end position="184"/>
    </location>
</feature>
<dbReference type="InterPro" id="IPR053923">
    <property type="entry name" value="RepB_C"/>
</dbReference>
<dbReference type="RefSeq" id="WP_132972637.1">
    <property type="nucleotide sequence ID" value="NZ_JAKUVW010000001.1"/>
</dbReference>
<dbReference type="Proteomes" id="UP001207177">
    <property type="component" value="Unassembled WGS sequence"/>
</dbReference>
<dbReference type="GO" id="GO:0005727">
    <property type="term" value="C:extrachromosomal circular DNA"/>
    <property type="evidence" value="ECO:0007669"/>
    <property type="project" value="InterPro"/>
</dbReference>
<dbReference type="Gene3D" id="3.40.1310.30">
    <property type="match status" value="1"/>
</dbReference>
<evidence type="ECO:0000259" key="2">
    <source>
        <dbReference type="Pfam" id="PF01719"/>
    </source>
</evidence>
<dbReference type="Pfam" id="PF21861">
    <property type="entry name" value="RepB_C"/>
    <property type="match status" value="1"/>
</dbReference>
<feature type="compositionally biased region" description="Polar residues" evidence="1">
    <location>
        <begin position="186"/>
        <end position="204"/>
    </location>
</feature>
<dbReference type="GO" id="GO:0003677">
    <property type="term" value="F:DNA binding"/>
    <property type="evidence" value="ECO:0007669"/>
    <property type="project" value="InterPro"/>
</dbReference>
<organism evidence="4 5">
    <name type="scientific">Streptococcus oralis</name>
    <dbReference type="NCBI Taxonomy" id="1303"/>
    <lineage>
        <taxon>Bacteria</taxon>
        <taxon>Bacillati</taxon>
        <taxon>Bacillota</taxon>
        <taxon>Bacilli</taxon>
        <taxon>Lactobacillales</taxon>
        <taxon>Streptococcaceae</taxon>
        <taxon>Streptococcus</taxon>
    </lineage>
</organism>
<proteinExistence type="predicted"/>
<reference evidence="4 5" key="1">
    <citation type="journal article" date="2022" name="Med Res Arch">
        <title>Genomic identification of streptococcal strains and relation to clinical characteristics. A substudy to The Partial Oral Treatment of Endocarditis (POET) Trial.</title>
        <authorList>
            <person name="Christensen J."/>
            <person name="Jensen C."/>
            <person name="Dargis R."/>
            <person name="Nielsen X."/>
            <person name="Pries- Heje M."/>
            <person name="Wiingaard C."/>
            <person name="Ihlemann N."/>
            <person name="Gill S."/>
            <person name="Bruun N."/>
            <person name="Elming H."/>
            <person name="Povlsen J."/>
            <person name="Madsen T."/>
            <person name="Jensen K."/>
            <person name="Fuursted K."/>
            <person name="Ostergaard L."/>
            <person name="Christiansen U."/>
            <person name="Rosenvinge F."/>
            <person name="Helweg-Larsen J."/>
            <person name="Fosbol E."/>
            <person name="Kober L."/>
            <person name="Torp-Pedersen C."/>
            <person name="Tonder N."/>
            <person name="Moser C."/>
            <person name="Iversen K."/>
            <person name="Bundgaard H."/>
        </authorList>
    </citation>
    <scope>NUCLEOTIDE SEQUENCE [LARGE SCALE GENOMIC DNA]</scope>
    <source>
        <strain evidence="4 5">K16259064</strain>
    </source>
</reference>
<comment type="caution">
    <text evidence="4">The sequence shown here is derived from an EMBL/GenBank/DDBJ whole genome shotgun (WGS) entry which is preliminary data.</text>
</comment>
<dbReference type="GO" id="GO:0003916">
    <property type="term" value="F:DNA topoisomerase activity"/>
    <property type="evidence" value="ECO:0007669"/>
    <property type="project" value="InterPro"/>
</dbReference>
<dbReference type="InterPro" id="IPR002631">
    <property type="entry name" value="Plasmid_rep_OBD"/>
</dbReference>
<feature type="region of interest" description="Disordered" evidence="1">
    <location>
        <begin position="186"/>
        <end position="220"/>
    </location>
</feature>
<evidence type="ECO:0000256" key="1">
    <source>
        <dbReference type="SAM" id="MobiDB-lite"/>
    </source>
</evidence>
<evidence type="ECO:0000313" key="4">
    <source>
        <dbReference type="EMBL" id="MCY7059285.1"/>
    </source>
</evidence>
<evidence type="ECO:0000313" key="5">
    <source>
        <dbReference type="Proteomes" id="UP001207177"/>
    </source>
</evidence>
<sequence length="220" mass="25599">MAKKQRSNKWAFLIYKESAPENYLDIFEELHIPFILSPWHDKDINKETGEFKKAHKHGAFYFDSLKSYSQVSEFIQDKLNGPSHVEPVMSPKGMYDYFIHAENPEKTLYSIEDIESGCGFELDKFLIEQNSNLFLETVIDVITDNNFTEFEDLVHYARNKDISLLGLIIERTYFFTKFLDSRRYNPQNNKKTSSEDTLASNSDEVGTEDYKSPDTSIVAQ</sequence>
<accession>A0AAW5W9E9</accession>
<protein>
    <submittedName>
        <fullName evidence="4">Replication protein</fullName>
    </submittedName>
</protein>
<dbReference type="Pfam" id="PF01719">
    <property type="entry name" value="Rep_OBD"/>
    <property type="match status" value="1"/>
</dbReference>
<evidence type="ECO:0000259" key="3">
    <source>
        <dbReference type="Pfam" id="PF21861"/>
    </source>
</evidence>